<gene>
    <name evidence="1" type="primary">tssJ</name>
    <name evidence="1" type="ORF">GCM10023337_21160</name>
</gene>
<reference evidence="2" key="1">
    <citation type="journal article" date="2019" name="Int. J. Syst. Evol. Microbiol.">
        <title>The Global Catalogue of Microorganisms (GCM) 10K type strain sequencing project: providing services to taxonomists for standard genome sequencing and annotation.</title>
        <authorList>
            <consortium name="The Broad Institute Genomics Platform"/>
            <consortium name="The Broad Institute Genome Sequencing Center for Infectious Disease"/>
            <person name="Wu L."/>
            <person name="Ma J."/>
        </authorList>
    </citation>
    <scope>NUCLEOTIDE SEQUENCE [LARGE SCALE GENOMIC DNA]</scope>
    <source>
        <strain evidence="2">JCM 18423</strain>
    </source>
</reference>
<evidence type="ECO:0000313" key="2">
    <source>
        <dbReference type="Proteomes" id="UP001500227"/>
    </source>
</evidence>
<evidence type="ECO:0000313" key="1">
    <source>
        <dbReference type="EMBL" id="GAA5092978.1"/>
    </source>
</evidence>
<dbReference type="InterPro" id="IPR038706">
    <property type="entry name" value="Type_VI_SciN-like_sf"/>
</dbReference>
<keyword evidence="2" id="KW-1185">Reference proteome</keyword>
<dbReference type="EMBL" id="BAABKD010000011">
    <property type="protein sequence ID" value="GAA5092978.1"/>
    <property type="molecule type" value="Genomic_DNA"/>
</dbReference>
<name>A0ABP9MDH6_9BURK</name>
<dbReference type="NCBIfam" id="TIGR03352">
    <property type="entry name" value="VI_chp_3"/>
    <property type="match status" value="1"/>
</dbReference>
<proteinExistence type="predicted"/>
<protein>
    <submittedName>
        <fullName evidence="1">Type VI secretion system lipoprotein TssJ</fullName>
    </submittedName>
</protein>
<dbReference type="PANTHER" id="PTHR37625">
    <property type="entry name" value="OUTER MEMBRANE LIPOPROTEIN-RELATED"/>
    <property type="match status" value="1"/>
</dbReference>
<accession>A0ABP9MDH6</accession>
<organism evidence="1 2">
    <name type="scientific">Paenalcaligenes hermetiae</name>
    <dbReference type="NCBI Taxonomy" id="1157987"/>
    <lineage>
        <taxon>Bacteria</taxon>
        <taxon>Pseudomonadati</taxon>
        <taxon>Pseudomonadota</taxon>
        <taxon>Betaproteobacteria</taxon>
        <taxon>Burkholderiales</taxon>
        <taxon>Alcaligenaceae</taxon>
        <taxon>Paenalcaligenes</taxon>
    </lineage>
</organism>
<dbReference type="Gene3D" id="2.60.40.4150">
    <property type="entry name" value="Type VI secretion system, lipoprotein SciN"/>
    <property type="match status" value="1"/>
</dbReference>
<sequence>MALFLSAGAYCLSGCAATENQLAIPYAIQLVGTADQNLTQQNQAAPLQITVFQLRAADRFEAADYFGLVRQPQQVLGDQLLGHEAVVVEPEQKQWVSSSGDVNARYVGVVAGYRDLNQSQWRLVMPLPEAKKTNIYKFWQFSPKQAEVRVVLTRQGLQLDSSF</sequence>
<dbReference type="InterPro" id="IPR017734">
    <property type="entry name" value="T6SS_SciN"/>
</dbReference>
<keyword evidence="1" id="KW-0449">Lipoprotein</keyword>
<comment type="caution">
    <text evidence="1">The sequence shown here is derived from an EMBL/GenBank/DDBJ whole genome shotgun (WGS) entry which is preliminary data.</text>
</comment>
<dbReference type="Pfam" id="PF12790">
    <property type="entry name" value="T6SS-SciN"/>
    <property type="match status" value="1"/>
</dbReference>
<dbReference type="Proteomes" id="UP001500227">
    <property type="component" value="Unassembled WGS sequence"/>
</dbReference>
<dbReference type="PANTHER" id="PTHR37625:SF4">
    <property type="entry name" value="OUTER MEMBRANE LIPOPROTEIN"/>
    <property type="match status" value="1"/>
</dbReference>